<sequence length="16" mass="2120">MEFARWTERKRGKDFY</sequence>
<reference evidence="1" key="2">
    <citation type="journal article" date="2015" name="Fish Shellfish Immunol.">
        <title>Early steps in the European eel (Anguilla anguilla)-Vibrio vulnificus interaction in the gills: Role of the RtxA13 toxin.</title>
        <authorList>
            <person name="Callol A."/>
            <person name="Pajuelo D."/>
            <person name="Ebbesson L."/>
            <person name="Teles M."/>
            <person name="MacKenzie S."/>
            <person name="Amaro C."/>
        </authorList>
    </citation>
    <scope>NUCLEOTIDE SEQUENCE</scope>
</reference>
<accession>A0A0E9UUJ4</accession>
<dbReference type="AlphaFoldDB" id="A0A0E9UUJ4"/>
<evidence type="ECO:0000313" key="1">
    <source>
        <dbReference type="EMBL" id="JAH68638.1"/>
    </source>
</evidence>
<protein>
    <submittedName>
        <fullName evidence="1">Uncharacterized protein</fullName>
    </submittedName>
</protein>
<dbReference type="EMBL" id="GBXM01039939">
    <property type="protein sequence ID" value="JAH68638.1"/>
    <property type="molecule type" value="Transcribed_RNA"/>
</dbReference>
<organism evidence="1">
    <name type="scientific">Anguilla anguilla</name>
    <name type="common">European freshwater eel</name>
    <name type="synonym">Muraena anguilla</name>
    <dbReference type="NCBI Taxonomy" id="7936"/>
    <lineage>
        <taxon>Eukaryota</taxon>
        <taxon>Metazoa</taxon>
        <taxon>Chordata</taxon>
        <taxon>Craniata</taxon>
        <taxon>Vertebrata</taxon>
        <taxon>Euteleostomi</taxon>
        <taxon>Actinopterygii</taxon>
        <taxon>Neopterygii</taxon>
        <taxon>Teleostei</taxon>
        <taxon>Anguilliformes</taxon>
        <taxon>Anguillidae</taxon>
        <taxon>Anguilla</taxon>
    </lineage>
</organism>
<proteinExistence type="predicted"/>
<name>A0A0E9UUJ4_ANGAN</name>
<reference evidence="1" key="1">
    <citation type="submission" date="2014-11" db="EMBL/GenBank/DDBJ databases">
        <authorList>
            <person name="Amaro Gonzalez C."/>
        </authorList>
    </citation>
    <scope>NUCLEOTIDE SEQUENCE</scope>
</reference>